<feature type="non-terminal residue" evidence="1">
    <location>
        <position position="1"/>
    </location>
</feature>
<dbReference type="Proteomes" id="UP001357485">
    <property type="component" value="Unassembled WGS sequence"/>
</dbReference>
<dbReference type="EMBL" id="JAVRRA010001912">
    <property type="protein sequence ID" value="KAK5278833.1"/>
    <property type="molecule type" value="Genomic_DNA"/>
</dbReference>
<organism evidence="1 2">
    <name type="scientific">Cryomyces antarcticus</name>
    <dbReference type="NCBI Taxonomy" id="329879"/>
    <lineage>
        <taxon>Eukaryota</taxon>
        <taxon>Fungi</taxon>
        <taxon>Dikarya</taxon>
        <taxon>Ascomycota</taxon>
        <taxon>Pezizomycotina</taxon>
        <taxon>Dothideomycetes</taxon>
        <taxon>Dothideomycetes incertae sedis</taxon>
        <taxon>Cryomyces</taxon>
    </lineage>
</organism>
<proteinExistence type="predicted"/>
<name>A0ABR0M3K8_9PEZI</name>
<accession>A0ABR0M3K8</accession>
<keyword evidence="2" id="KW-1185">Reference proteome</keyword>
<evidence type="ECO:0008006" key="3">
    <source>
        <dbReference type="Google" id="ProtNLM"/>
    </source>
</evidence>
<comment type="caution">
    <text evidence="1">The sequence shown here is derived from an EMBL/GenBank/DDBJ whole genome shotgun (WGS) entry which is preliminary data.</text>
</comment>
<protein>
    <recommendedName>
        <fullName evidence="3">Glyceraldehyde-3-phosphate dehydrogenase</fullName>
    </recommendedName>
</protein>
<evidence type="ECO:0000313" key="1">
    <source>
        <dbReference type="EMBL" id="KAK5278833.1"/>
    </source>
</evidence>
<feature type="non-terminal residue" evidence="1">
    <location>
        <position position="63"/>
    </location>
</feature>
<reference evidence="1 2" key="1">
    <citation type="submission" date="2023-08" db="EMBL/GenBank/DDBJ databases">
        <title>Black Yeasts Isolated from many extreme environments.</title>
        <authorList>
            <person name="Coleine C."/>
            <person name="Stajich J.E."/>
            <person name="Selbmann L."/>
        </authorList>
    </citation>
    <scope>NUCLEOTIDE SEQUENCE [LARGE SCALE GENOMIC DNA]</scope>
    <source>
        <strain evidence="1 2">CCFEE 536</strain>
    </source>
</reference>
<gene>
    <name evidence="1" type="ORF">LTR16_008230</name>
</gene>
<evidence type="ECO:0000313" key="2">
    <source>
        <dbReference type="Proteomes" id="UP001357485"/>
    </source>
</evidence>
<sequence>RRCSKERLRCQRRRSVPARPKLSAVHDQYCGARNPRSWRRRYCRTCRYQRSRERPADGSADCR</sequence>